<evidence type="ECO:0000256" key="9">
    <source>
        <dbReference type="HAMAP-Rule" id="MF_00328"/>
    </source>
</evidence>
<evidence type="ECO:0000313" key="12">
    <source>
        <dbReference type="Proteomes" id="UP000240535"/>
    </source>
</evidence>
<keyword evidence="4 9" id="KW-0808">Transferase</keyword>
<comment type="subcellular location">
    <subcellularLocation>
        <location evidence="9">Cytoplasm</location>
    </subcellularLocation>
</comment>
<comment type="catalytic activity">
    <reaction evidence="9">
        <text>GMP + ATP = GDP + ADP</text>
        <dbReference type="Rhea" id="RHEA:20780"/>
        <dbReference type="ChEBI" id="CHEBI:30616"/>
        <dbReference type="ChEBI" id="CHEBI:58115"/>
        <dbReference type="ChEBI" id="CHEBI:58189"/>
        <dbReference type="ChEBI" id="CHEBI:456216"/>
        <dbReference type="EC" id="2.7.4.8"/>
    </reaction>
</comment>
<evidence type="ECO:0000256" key="8">
    <source>
        <dbReference type="ARBA" id="ARBA00030128"/>
    </source>
</evidence>
<dbReference type="Gene3D" id="3.30.63.10">
    <property type="entry name" value="Guanylate Kinase phosphate binding domain"/>
    <property type="match status" value="1"/>
</dbReference>
<dbReference type="InterPro" id="IPR027417">
    <property type="entry name" value="P-loop_NTPase"/>
</dbReference>
<evidence type="ECO:0000256" key="1">
    <source>
        <dbReference type="ARBA" id="ARBA00005790"/>
    </source>
</evidence>
<reference evidence="12" key="1">
    <citation type="submission" date="2017-10" db="EMBL/GenBank/DDBJ databases">
        <title>Campylobacter species from seals.</title>
        <authorList>
            <person name="Gilbert M.J."/>
            <person name="Zomer A.L."/>
            <person name="Timmerman A.J."/>
            <person name="Duim B."/>
            <person name="Wagenaar J.A."/>
        </authorList>
    </citation>
    <scope>NUCLEOTIDE SEQUENCE [LARGE SCALE GENOMIC DNA]</scope>
    <source>
        <strain evidence="12">17S00004-5</strain>
    </source>
</reference>
<comment type="similarity">
    <text evidence="1 9">Belongs to the guanylate kinase family.</text>
</comment>
<gene>
    <name evidence="9" type="primary">gmk</name>
    <name evidence="11" type="ORF">CQ405_05660</name>
</gene>
<evidence type="ECO:0000256" key="6">
    <source>
        <dbReference type="ARBA" id="ARBA00022777"/>
    </source>
</evidence>
<comment type="function">
    <text evidence="9">Essential for recycling GMP and indirectly, cGMP.</text>
</comment>
<keyword evidence="7 9" id="KW-0067">ATP-binding</keyword>
<dbReference type="EMBL" id="PDHH01000004">
    <property type="protein sequence ID" value="PSM52045.1"/>
    <property type="molecule type" value="Genomic_DNA"/>
</dbReference>
<dbReference type="GO" id="GO:0005524">
    <property type="term" value="F:ATP binding"/>
    <property type="evidence" value="ECO:0007669"/>
    <property type="project" value="UniProtKB-UniRule"/>
</dbReference>
<dbReference type="InterPro" id="IPR017665">
    <property type="entry name" value="Guanylate_kinase"/>
</dbReference>
<dbReference type="InterPro" id="IPR008145">
    <property type="entry name" value="GK/Ca_channel_bsu"/>
</dbReference>
<dbReference type="PANTHER" id="PTHR23117">
    <property type="entry name" value="GUANYLATE KINASE-RELATED"/>
    <property type="match status" value="1"/>
</dbReference>
<keyword evidence="6 9" id="KW-0418">Kinase</keyword>
<dbReference type="GO" id="GO:0004385">
    <property type="term" value="F:GMP kinase activity"/>
    <property type="evidence" value="ECO:0007669"/>
    <property type="project" value="UniProtKB-UniRule"/>
</dbReference>
<evidence type="ECO:0000313" key="11">
    <source>
        <dbReference type="EMBL" id="PSM52045.1"/>
    </source>
</evidence>
<organism evidence="11 12">
    <name type="scientific">Campylobacter blaseri</name>
    <dbReference type="NCBI Taxonomy" id="2042961"/>
    <lineage>
        <taxon>Bacteria</taxon>
        <taxon>Pseudomonadati</taxon>
        <taxon>Campylobacterota</taxon>
        <taxon>Epsilonproteobacteria</taxon>
        <taxon>Campylobacterales</taxon>
        <taxon>Campylobacteraceae</taxon>
        <taxon>Campylobacter</taxon>
    </lineage>
</organism>
<dbReference type="AlphaFoldDB" id="A0A2P8R0L7"/>
<dbReference type="SMART" id="SM00072">
    <property type="entry name" value="GuKc"/>
    <property type="match status" value="1"/>
</dbReference>
<dbReference type="InterPro" id="IPR008144">
    <property type="entry name" value="Guanylate_kin-like_dom"/>
</dbReference>
<proteinExistence type="inferred from homology"/>
<evidence type="ECO:0000256" key="7">
    <source>
        <dbReference type="ARBA" id="ARBA00022840"/>
    </source>
</evidence>
<accession>A0A2P8R0L7</accession>
<dbReference type="HAMAP" id="MF_00328">
    <property type="entry name" value="Guanylate_kinase"/>
    <property type="match status" value="1"/>
</dbReference>
<evidence type="ECO:0000256" key="2">
    <source>
        <dbReference type="ARBA" id="ARBA00012961"/>
    </source>
</evidence>
<keyword evidence="12" id="KW-1185">Reference proteome</keyword>
<comment type="caution">
    <text evidence="11">The sequence shown here is derived from an EMBL/GenBank/DDBJ whole genome shotgun (WGS) entry which is preliminary data.</text>
</comment>
<keyword evidence="9" id="KW-0963">Cytoplasm</keyword>
<dbReference type="Pfam" id="PF00625">
    <property type="entry name" value="Guanylate_kin"/>
    <property type="match status" value="1"/>
</dbReference>
<dbReference type="PROSITE" id="PS00856">
    <property type="entry name" value="GUANYLATE_KINASE_1"/>
    <property type="match status" value="1"/>
</dbReference>
<dbReference type="EC" id="2.7.4.8" evidence="2 9"/>
<evidence type="ECO:0000256" key="5">
    <source>
        <dbReference type="ARBA" id="ARBA00022741"/>
    </source>
</evidence>
<name>A0A2P8R0L7_9BACT</name>
<sequence length="204" mass="23816">MVNKGQILVVSGPSGSGKSTLIQKLMKEEENIYFSISNTTREIRSGEKHGVNYYYVSEDEFKQGIEKEQFLEWALVHKNYYGTSLKPAMEALEKGKIVIFDIDVQGYNIVKEKFKDDIVSVFITTRNKKDLETRLNSRKTENKDVIEKRIMNAVGEMEHIKEYDYLIINDDLDISYSAFKSIFNSMKYKTAYLNLRNVIDDWIY</sequence>
<dbReference type="OrthoDB" id="9808150at2"/>
<dbReference type="PANTHER" id="PTHR23117:SF13">
    <property type="entry name" value="GUANYLATE KINASE"/>
    <property type="match status" value="1"/>
</dbReference>
<protein>
    <recommendedName>
        <fullName evidence="3 9">Guanylate kinase</fullName>
        <ecNumber evidence="2 9">2.7.4.8</ecNumber>
    </recommendedName>
    <alternativeName>
        <fullName evidence="8 9">GMP kinase</fullName>
    </alternativeName>
</protein>
<dbReference type="SUPFAM" id="SSF52540">
    <property type="entry name" value="P-loop containing nucleoside triphosphate hydrolases"/>
    <property type="match status" value="1"/>
</dbReference>
<evidence type="ECO:0000256" key="3">
    <source>
        <dbReference type="ARBA" id="ARBA00016296"/>
    </source>
</evidence>
<keyword evidence="5 9" id="KW-0547">Nucleotide-binding</keyword>
<dbReference type="Gene3D" id="3.40.50.300">
    <property type="entry name" value="P-loop containing nucleotide triphosphate hydrolases"/>
    <property type="match status" value="1"/>
</dbReference>
<dbReference type="PROSITE" id="PS50052">
    <property type="entry name" value="GUANYLATE_KINASE_2"/>
    <property type="match status" value="1"/>
</dbReference>
<dbReference type="NCBIfam" id="TIGR03263">
    <property type="entry name" value="guanyl_kin"/>
    <property type="match status" value="1"/>
</dbReference>
<dbReference type="Proteomes" id="UP000240535">
    <property type="component" value="Unassembled WGS sequence"/>
</dbReference>
<dbReference type="GO" id="GO:0005829">
    <property type="term" value="C:cytosol"/>
    <property type="evidence" value="ECO:0007669"/>
    <property type="project" value="TreeGrafter"/>
</dbReference>
<evidence type="ECO:0000256" key="4">
    <source>
        <dbReference type="ARBA" id="ARBA00022679"/>
    </source>
</evidence>
<dbReference type="InterPro" id="IPR020590">
    <property type="entry name" value="Guanylate_kinase_CS"/>
</dbReference>
<feature type="binding site" evidence="9">
    <location>
        <begin position="12"/>
        <end position="19"/>
    </location>
    <ligand>
        <name>ATP</name>
        <dbReference type="ChEBI" id="CHEBI:30616"/>
    </ligand>
</feature>
<dbReference type="CDD" id="cd00071">
    <property type="entry name" value="GMPK"/>
    <property type="match status" value="1"/>
</dbReference>
<dbReference type="FunFam" id="3.30.63.10:FF:000002">
    <property type="entry name" value="Guanylate kinase 1"/>
    <property type="match status" value="1"/>
</dbReference>
<feature type="domain" description="Guanylate kinase-like" evidence="10">
    <location>
        <begin position="5"/>
        <end position="184"/>
    </location>
</feature>
<evidence type="ECO:0000259" key="10">
    <source>
        <dbReference type="PROSITE" id="PS50052"/>
    </source>
</evidence>